<organism evidence="3 4">
    <name type="scientific">Streptomyces smaragdinus</name>
    <dbReference type="NCBI Taxonomy" id="2585196"/>
    <lineage>
        <taxon>Bacteria</taxon>
        <taxon>Bacillati</taxon>
        <taxon>Actinomycetota</taxon>
        <taxon>Actinomycetes</taxon>
        <taxon>Kitasatosporales</taxon>
        <taxon>Streptomycetaceae</taxon>
        <taxon>Streptomyces</taxon>
    </lineage>
</organism>
<dbReference type="EMBL" id="WEGJ01000014">
    <property type="protein sequence ID" value="MQY13697.1"/>
    <property type="molecule type" value="Genomic_DNA"/>
</dbReference>
<dbReference type="RefSeq" id="WP_153453648.1">
    <property type="nucleotide sequence ID" value="NZ_WEGJ01000014.1"/>
</dbReference>
<keyword evidence="1" id="KW-0812">Transmembrane</keyword>
<keyword evidence="1" id="KW-1133">Transmembrane helix</keyword>
<reference evidence="3 4" key="1">
    <citation type="submission" date="2019-10" db="EMBL/GenBank/DDBJ databases">
        <title>Streptomyces smaragdinus sp. nov. and Streptomyces fabii sp. nov., isolated from the gut of fungus growing-termite Macrotermes natalensis.</title>
        <authorList>
            <person name="Schwitalla J."/>
            <person name="Benndorf R."/>
            <person name="Martin K."/>
            <person name="De Beer W."/>
            <person name="Kaster A.-K."/>
            <person name="Vollmers J."/>
            <person name="Poulsen M."/>
            <person name="Beemelmanns C."/>
        </authorList>
    </citation>
    <scope>NUCLEOTIDE SEQUENCE [LARGE SCALE GENOMIC DNA]</scope>
    <source>
        <strain evidence="3 4">RB5</strain>
    </source>
</reference>
<keyword evidence="1" id="KW-0472">Membrane</keyword>
<dbReference type="AlphaFoldDB" id="A0A7K0CJQ5"/>
<accession>A0A7K0CJQ5</accession>
<gene>
    <name evidence="3" type="ORF">SRB5_38470</name>
</gene>
<feature type="transmembrane region" description="Helical" evidence="1">
    <location>
        <begin position="30"/>
        <end position="48"/>
    </location>
</feature>
<evidence type="ECO:0000256" key="2">
    <source>
        <dbReference type="SAM" id="SignalP"/>
    </source>
</evidence>
<feature type="chain" id="PRO_5039466558" evidence="2">
    <location>
        <begin position="21"/>
        <end position="164"/>
    </location>
</feature>
<evidence type="ECO:0000313" key="3">
    <source>
        <dbReference type="EMBL" id="MQY13697.1"/>
    </source>
</evidence>
<feature type="signal peptide" evidence="2">
    <location>
        <begin position="1"/>
        <end position="20"/>
    </location>
</feature>
<evidence type="ECO:0000256" key="1">
    <source>
        <dbReference type="SAM" id="Phobius"/>
    </source>
</evidence>
<evidence type="ECO:0000313" key="4">
    <source>
        <dbReference type="Proteomes" id="UP000466345"/>
    </source>
</evidence>
<name>A0A7K0CJQ5_9ACTN</name>
<keyword evidence="4" id="KW-1185">Reference proteome</keyword>
<keyword evidence="2" id="KW-0732">Signal</keyword>
<dbReference type="OrthoDB" id="3482454at2"/>
<comment type="caution">
    <text evidence="3">The sequence shown here is derived from an EMBL/GenBank/DDBJ whole genome shotgun (WGS) entry which is preliminary data.</text>
</comment>
<proteinExistence type="predicted"/>
<protein>
    <submittedName>
        <fullName evidence="3">Uncharacterized protein</fullName>
    </submittedName>
</protein>
<sequence length="164" mass="17832">MNRRQAGFAFAGLCFTVAAAAGGWLAAGVAGLLAVTVTACVLLLLRLARLRVPPVPYPGERQLAEGESDPYTRYRKLYNRVSWGQVSARQFDSSTRPALTRIAAARLMERRGIDLARDPAAAREVLGERLFTLVDPARPDATDRAARAAGLGEVTRLVQRLEEL</sequence>
<dbReference type="Proteomes" id="UP000466345">
    <property type="component" value="Unassembled WGS sequence"/>
</dbReference>